<feature type="transmembrane region" description="Helical" evidence="6">
    <location>
        <begin position="40"/>
        <end position="62"/>
    </location>
</feature>
<evidence type="ECO:0000313" key="8">
    <source>
        <dbReference type="EMBL" id="QFQ01669.1"/>
    </source>
</evidence>
<feature type="transmembrane region" description="Helical" evidence="6">
    <location>
        <begin position="78"/>
        <end position="97"/>
    </location>
</feature>
<proteinExistence type="predicted"/>
<evidence type="ECO:0000256" key="6">
    <source>
        <dbReference type="SAM" id="Phobius"/>
    </source>
</evidence>
<keyword evidence="2 6" id="KW-0812">Transmembrane</keyword>
<sequence length="281" mass="30556">MSTATAPQITDRRNAPKGRKKGKLGALARAEWLQFRRNKVIMFLAILLPLGVPALVLSSLLFNDAEPSVTGGATTTELYLMMGLVLVLFYSALSMVTTRRDEGVLKRLRTGEAKDWQILAAIGVPGTLIVVALFFVLVVAMVIMGVPMPENPVAMLIALVGGVMCTMFFALITSGFTKNAEAAQLTSMPVLLLGMLSASSFRELLPEAVRVFAEKNPFGVAYDLIYLGWAGNFPAKVMAEAGSLDTGELWTAIAKLTAILVIWILVLAWCASEYMRWDTHR</sequence>
<evidence type="ECO:0000256" key="4">
    <source>
        <dbReference type="ARBA" id="ARBA00023136"/>
    </source>
</evidence>
<dbReference type="Pfam" id="PF01061">
    <property type="entry name" value="ABC2_membrane"/>
    <property type="match status" value="1"/>
</dbReference>
<gene>
    <name evidence="8" type="ORF">CUROG_01345</name>
</gene>
<feature type="transmembrane region" description="Helical" evidence="6">
    <location>
        <begin position="249"/>
        <end position="271"/>
    </location>
</feature>
<protein>
    <submittedName>
        <fullName evidence="8">ABC-2 type transporter</fullName>
    </submittedName>
</protein>
<organism evidence="8 9">
    <name type="scientific">Corynebacterium urogenitale</name>
    <dbReference type="NCBI Taxonomy" id="2487892"/>
    <lineage>
        <taxon>Bacteria</taxon>
        <taxon>Bacillati</taxon>
        <taxon>Actinomycetota</taxon>
        <taxon>Actinomycetes</taxon>
        <taxon>Mycobacteriales</taxon>
        <taxon>Corynebacteriaceae</taxon>
        <taxon>Corynebacterium</taxon>
    </lineage>
</organism>
<feature type="region of interest" description="Disordered" evidence="5">
    <location>
        <begin position="1"/>
        <end position="20"/>
    </location>
</feature>
<feature type="transmembrane region" description="Helical" evidence="6">
    <location>
        <begin position="152"/>
        <end position="171"/>
    </location>
</feature>
<evidence type="ECO:0000256" key="1">
    <source>
        <dbReference type="ARBA" id="ARBA00004141"/>
    </source>
</evidence>
<dbReference type="Proteomes" id="UP000326711">
    <property type="component" value="Chromosome"/>
</dbReference>
<dbReference type="GO" id="GO:0140359">
    <property type="term" value="F:ABC-type transporter activity"/>
    <property type="evidence" value="ECO:0007669"/>
    <property type="project" value="InterPro"/>
</dbReference>
<dbReference type="RefSeq" id="WP_151902141.1">
    <property type="nucleotide sequence ID" value="NZ_CP045032.1"/>
</dbReference>
<keyword evidence="9" id="KW-1185">Reference proteome</keyword>
<dbReference type="KEGG" id="cuo:CUROG_01345"/>
<reference evidence="9" key="1">
    <citation type="submission" date="2019-10" db="EMBL/GenBank/DDBJ databases">
        <title>Complete genome sequence of Corynebacterium urogenitalis DSM 108747, isolated from the genital tract of a cow.</title>
        <authorList>
            <person name="Ruckert C."/>
            <person name="Ballas P."/>
            <person name="Wagener K."/>
            <person name="Drillich M."/>
            <person name="Kaempfer P."/>
            <person name="Busse H.-J."/>
            <person name="Ehling-Schulz M."/>
        </authorList>
    </citation>
    <scope>NUCLEOTIDE SEQUENCE [LARGE SCALE GENOMIC DNA]</scope>
    <source>
        <strain evidence="9">LMM 1652</strain>
    </source>
</reference>
<evidence type="ECO:0000256" key="5">
    <source>
        <dbReference type="SAM" id="MobiDB-lite"/>
    </source>
</evidence>
<dbReference type="AlphaFoldDB" id="A0A5J6Z8L7"/>
<evidence type="ECO:0000256" key="3">
    <source>
        <dbReference type="ARBA" id="ARBA00022989"/>
    </source>
</evidence>
<feature type="transmembrane region" description="Helical" evidence="6">
    <location>
        <begin position="118"/>
        <end position="146"/>
    </location>
</feature>
<evidence type="ECO:0000259" key="7">
    <source>
        <dbReference type="Pfam" id="PF01061"/>
    </source>
</evidence>
<comment type="subcellular location">
    <subcellularLocation>
        <location evidence="1">Membrane</location>
        <topology evidence="1">Multi-pass membrane protein</topology>
    </subcellularLocation>
</comment>
<accession>A0A5J6Z8L7</accession>
<dbReference type="OrthoDB" id="3214063at2"/>
<dbReference type="GO" id="GO:0016020">
    <property type="term" value="C:membrane"/>
    <property type="evidence" value="ECO:0007669"/>
    <property type="project" value="UniProtKB-SubCell"/>
</dbReference>
<evidence type="ECO:0000313" key="9">
    <source>
        <dbReference type="Proteomes" id="UP000326711"/>
    </source>
</evidence>
<feature type="domain" description="ABC-2 type transporter transmembrane" evidence="7">
    <location>
        <begin position="24"/>
        <end position="224"/>
    </location>
</feature>
<dbReference type="InterPro" id="IPR013525">
    <property type="entry name" value="ABC2_TM"/>
</dbReference>
<keyword evidence="3 6" id="KW-1133">Transmembrane helix</keyword>
<keyword evidence="4 6" id="KW-0472">Membrane</keyword>
<name>A0A5J6Z8L7_9CORY</name>
<evidence type="ECO:0000256" key="2">
    <source>
        <dbReference type="ARBA" id="ARBA00022692"/>
    </source>
</evidence>
<dbReference type="EMBL" id="CP045032">
    <property type="protein sequence ID" value="QFQ01669.1"/>
    <property type="molecule type" value="Genomic_DNA"/>
</dbReference>